<dbReference type="InterPro" id="IPR023415">
    <property type="entry name" value="LDLR_class-A_CS"/>
</dbReference>
<comment type="caution">
    <text evidence="2">Lacks conserved residue(s) required for the propagation of feature annotation.</text>
</comment>
<dbReference type="Proteomes" id="UP001162483">
    <property type="component" value="Unassembled WGS sequence"/>
</dbReference>
<sequence>MDGSDEDDCNRSCDLDQFKCSLSGECVGYSQLCDGIPHCRDQSDESMDNCGSTQIPVSRALHLH</sequence>
<dbReference type="InterPro" id="IPR036055">
    <property type="entry name" value="LDL_receptor-like_sf"/>
</dbReference>
<dbReference type="Gene3D" id="4.10.400.10">
    <property type="entry name" value="Low-density Lipoprotein Receptor"/>
    <property type="match status" value="1"/>
</dbReference>
<proteinExistence type="predicted"/>
<dbReference type="PROSITE" id="PS01209">
    <property type="entry name" value="LDLRA_1"/>
    <property type="match status" value="1"/>
</dbReference>
<dbReference type="InterPro" id="IPR002172">
    <property type="entry name" value="LDrepeatLR_classA_rpt"/>
</dbReference>
<dbReference type="CDD" id="cd00112">
    <property type="entry name" value="LDLa"/>
    <property type="match status" value="1"/>
</dbReference>
<dbReference type="EMBL" id="CATNWA010015352">
    <property type="protein sequence ID" value="CAI9582297.1"/>
    <property type="molecule type" value="Genomic_DNA"/>
</dbReference>
<protein>
    <submittedName>
        <fullName evidence="3">Uncharacterized protein</fullName>
    </submittedName>
</protein>
<evidence type="ECO:0000256" key="2">
    <source>
        <dbReference type="PROSITE-ProRule" id="PRU00124"/>
    </source>
</evidence>
<dbReference type="Pfam" id="PF00057">
    <property type="entry name" value="Ldl_recept_a"/>
    <property type="match status" value="1"/>
</dbReference>
<evidence type="ECO:0000313" key="3">
    <source>
        <dbReference type="EMBL" id="CAI9582297.1"/>
    </source>
</evidence>
<comment type="caution">
    <text evidence="3">The sequence shown here is derived from an EMBL/GenBank/DDBJ whole genome shotgun (WGS) entry which is preliminary data.</text>
</comment>
<dbReference type="SUPFAM" id="SSF57424">
    <property type="entry name" value="LDL receptor-like module"/>
    <property type="match status" value="1"/>
</dbReference>
<reference evidence="3" key="1">
    <citation type="submission" date="2023-05" db="EMBL/GenBank/DDBJ databases">
        <authorList>
            <person name="Stuckert A."/>
        </authorList>
    </citation>
    <scope>NUCLEOTIDE SEQUENCE</scope>
</reference>
<evidence type="ECO:0000313" key="4">
    <source>
        <dbReference type="Proteomes" id="UP001162483"/>
    </source>
</evidence>
<dbReference type="SMART" id="SM00192">
    <property type="entry name" value="LDLa"/>
    <property type="match status" value="1"/>
</dbReference>
<dbReference type="PROSITE" id="PS50068">
    <property type="entry name" value="LDLRA_2"/>
    <property type="match status" value="1"/>
</dbReference>
<gene>
    <name evidence="3" type="ORF">SPARVUS_LOCUS9641348</name>
</gene>
<evidence type="ECO:0000256" key="1">
    <source>
        <dbReference type="ARBA" id="ARBA00023157"/>
    </source>
</evidence>
<keyword evidence="4" id="KW-1185">Reference proteome</keyword>
<accession>A0ABN9EC28</accession>
<name>A0ABN9EC28_9NEOB</name>
<keyword evidence="1" id="KW-1015">Disulfide bond</keyword>
<organism evidence="3 4">
    <name type="scientific">Staurois parvus</name>
    <dbReference type="NCBI Taxonomy" id="386267"/>
    <lineage>
        <taxon>Eukaryota</taxon>
        <taxon>Metazoa</taxon>
        <taxon>Chordata</taxon>
        <taxon>Craniata</taxon>
        <taxon>Vertebrata</taxon>
        <taxon>Euteleostomi</taxon>
        <taxon>Amphibia</taxon>
        <taxon>Batrachia</taxon>
        <taxon>Anura</taxon>
        <taxon>Neobatrachia</taxon>
        <taxon>Ranoidea</taxon>
        <taxon>Ranidae</taxon>
        <taxon>Staurois</taxon>
    </lineage>
</organism>